<evidence type="ECO:0000259" key="1">
    <source>
        <dbReference type="PROSITE" id="PS51819"/>
    </source>
</evidence>
<gene>
    <name evidence="2" type="ORF">ACFFIC_25265</name>
</gene>
<feature type="domain" description="VOC" evidence="1">
    <location>
        <begin position="7"/>
        <end position="126"/>
    </location>
</feature>
<protein>
    <submittedName>
        <fullName evidence="2">VOC family protein</fullName>
    </submittedName>
</protein>
<dbReference type="InterPro" id="IPR037523">
    <property type="entry name" value="VOC_core"/>
</dbReference>
<dbReference type="InterPro" id="IPR029068">
    <property type="entry name" value="Glyas_Bleomycin-R_OHBP_Dase"/>
</dbReference>
<comment type="caution">
    <text evidence="2">The sequence shown here is derived from an EMBL/GenBank/DDBJ whole genome shotgun (WGS) entry which is preliminary data.</text>
</comment>
<reference evidence="2 3" key="1">
    <citation type="submission" date="2024-09" db="EMBL/GenBank/DDBJ databases">
        <authorList>
            <person name="Sun Q."/>
            <person name="Mori K."/>
        </authorList>
    </citation>
    <scope>NUCLEOTIDE SEQUENCE [LARGE SCALE GENOMIC DNA]</scope>
    <source>
        <strain evidence="2 3">CCM 7468</strain>
    </source>
</reference>
<organism evidence="2 3">
    <name type="scientific">Muricoccus vinaceus</name>
    <dbReference type="NCBI Taxonomy" id="424704"/>
    <lineage>
        <taxon>Bacteria</taxon>
        <taxon>Pseudomonadati</taxon>
        <taxon>Pseudomonadota</taxon>
        <taxon>Alphaproteobacteria</taxon>
        <taxon>Acetobacterales</taxon>
        <taxon>Roseomonadaceae</taxon>
        <taxon>Muricoccus</taxon>
    </lineage>
</organism>
<dbReference type="EMBL" id="JBHLVZ010000084">
    <property type="protein sequence ID" value="MFC0388830.1"/>
    <property type="molecule type" value="Genomic_DNA"/>
</dbReference>
<evidence type="ECO:0000313" key="2">
    <source>
        <dbReference type="EMBL" id="MFC0388830.1"/>
    </source>
</evidence>
<dbReference type="Gene3D" id="3.10.180.10">
    <property type="entry name" value="2,3-Dihydroxybiphenyl 1,2-Dioxygenase, domain 1"/>
    <property type="match status" value="1"/>
</dbReference>
<dbReference type="SUPFAM" id="SSF54593">
    <property type="entry name" value="Glyoxalase/Bleomycin resistance protein/Dihydroxybiphenyl dioxygenase"/>
    <property type="match status" value="1"/>
</dbReference>
<name>A0ABV6IYX4_9PROT</name>
<accession>A0ABV6IYX4</accession>
<dbReference type="PROSITE" id="PS51819">
    <property type="entry name" value="VOC"/>
    <property type="match status" value="1"/>
</dbReference>
<keyword evidence="3" id="KW-1185">Reference proteome</keyword>
<sequence length="199" mass="21975">MDIIRPALHHVTLKTTRLDEMIAWYGAVIGARVNFRDGMNAWMTNDAANHRIALLSAPGLGDDDRKSFHNGMHHSAFEYESFADLMSSYDRMAREGIEPAFCLEHGLTISLYYRDPEGNFVELQSDNFGDWDKSSEWMRTSPVFRENPIGVFFDPRPVFEAHAAGAGFAALQAAIRAGDYAPATAPNIGLPTPSPAPAS</sequence>
<dbReference type="Proteomes" id="UP001589789">
    <property type="component" value="Unassembled WGS sequence"/>
</dbReference>
<dbReference type="RefSeq" id="WP_377055598.1">
    <property type="nucleotide sequence ID" value="NZ_JBHLVZ010000084.1"/>
</dbReference>
<proteinExistence type="predicted"/>
<dbReference type="InterPro" id="IPR004360">
    <property type="entry name" value="Glyas_Fos-R_dOase_dom"/>
</dbReference>
<dbReference type="Pfam" id="PF00903">
    <property type="entry name" value="Glyoxalase"/>
    <property type="match status" value="1"/>
</dbReference>
<evidence type="ECO:0000313" key="3">
    <source>
        <dbReference type="Proteomes" id="UP001589789"/>
    </source>
</evidence>